<evidence type="ECO:0000313" key="3">
    <source>
        <dbReference type="Proteomes" id="UP000305673"/>
    </source>
</evidence>
<dbReference type="Gene3D" id="3.60.40.10">
    <property type="entry name" value="PPM-type phosphatase domain"/>
    <property type="match status" value="1"/>
</dbReference>
<keyword evidence="3" id="KW-1185">Reference proteome</keyword>
<dbReference type="EMBL" id="CP054021">
    <property type="protein sequence ID" value="QKK18875.1"/>
    <property type="molecule type" value="Genomic_DNA"/>
</dbReference>
<dbReference type="InterPro" id="IPR036457">
    <property type="entry name" value="PPM-type-like_dom_sf"/>
</dbReference>
<gene>
    <name evidence="2" type="ORF">FFM53_021520</name>
</gene>
<feature type="domain" description="PPM-type phosphatase" evidence="1">
    <location>
        <begin position="13"/>
        <end position="227"/>
    </location>
</feature>
<evidence type="ECO:0000313" key="2">
    <source>
        <dbReference type="EMBL" id="QKK18875.1"/>
    </source>
</evidence>
<sequence>MNGEWRWAGARAIGTSHLKTATPCQDYACAKLFLTQDGPVMAAVVSDGAGSASLAEFGSRTVCIGFLKACRDFLIRSTLDDLDEEVVWDWVDAIREAINQKAKTAEARPRDFAATLVALLVAEERSVVIHVGDGAAVIRREGCDEWEVPSWPYQGEYASTTSFVTDDPQPRLEVISIEDRVAEFAVFSDGIERMVLDHVSKTPHGPFFDRMLAPLKSSVAETVDKALSLALRDYLDSANVCERTDDDKSLILGLRT</sequence>
<dbReference type="Proteomes" id="UP000305673">
    <property type="component" value="Chromosome"/>
</dbReference>
<protein>
    <submittedName>
        <fullName evidence="2">Protein phosphatase 2C domain-containing protein</fullName>
    </submittedName>
</protein>
<dbReference type="RefSeq" id="WP_138387152.1">
    <property type="nucleotide sequence ID" value="NZ_CP054021.1"/>
</dbReference>
<reference evidence="2 3" key="1">
    <citation type="submission" date="2020-05" db="EMBL/GenBank/DDBJ databases">
        <title>Genome sequences of pea root nodulating Rhizobium spp.</title>
        <authorList>
            <person name="Rahi P."/>
        </authorList>
    </citation>
    <scope>NUCLEOTIDE SEQUENCE [LARGE SCALE GENOMIC DNA]</scope>
    <source>
        <strain evidence="3">JKLM 12A2</strain>
    </source>
</reference>
<dbReference type="Pfam" id="PF13672">
    <property type="entry name" value="PP2C_2"/>
    <property type="match status" value="1"/>
</dbReference>
<name>A0ABX6PIC8_9HYPH</name>
<proteinExistence type="predicted"/>
<dbReference type="SUPFAM" id="SSF81606">
    <property type="entry name" value="PP2C-like"/>
    <property type="match status" value="1"/>
</dbReference>
<dbReference type="InterPro" id="IPR001932">
    <property type="entry name" value="PPM-type_phosphatase-like_dom"/>
</dbReference>
<organism evidence="2 3">
    <name type="scientific">Rhizobium indicum</name>
    <dbReference type="NCBI Taxonomy" id="2583231"/>
    <lineage>
        <taxon>Bacteria</taxon>
        <taxon>Pseudomonadati</taxon>
        <taxon>Pseudomonadota</taxon>
        <taxon>Alphaproteobacteria</taxon>
        <taxon>Hyphomicrobiales</taxon>
        <taxon>Rhizobiaceae</taxon>
        <taxon>Rhizobium/Agrobacterium group</taxon>
        <taxon>Rhizobium</taxon>
    </lineage>
</organism>
<evidence type="ECO:0000259" key="1">
    <source>
        <dbReference type="Pfam" id="PF13672"/>
    </source>
</evidence>
<accession>A0ABX6PIC8</accession>